<evidence type="ECO:0000259" key="1">
    <source>
        <dbReference type="Pfam" id="PF03235"/>
    </source>
</evidence>
<evidence type="ECO:0000259" key="2">
    <source>
        <dbReference type="Pfam" id="PF07510"/>
    </source>
</evidence>
<dbReference type="InterPro" id="IPR004919">
    <property type="entry name" value="GmrSD_N"/>
</dbReference>
<reference evidence="3" key="2">
    <citation type="submission" date="2003-12" db="EMBL/GenBank/DDBJ databases">
        <title>Monterey Bay Coastal Ocean Microbial Observatory environmental clone sequencing.</title>
        <authorList>
            <person name="DeLong E.F."/>
        </authorList>
    </citation>
    <scope>NUCLEOTIDE SEQUENCE</scope>
</reference>
<feature type="domain" description="GmrSD restriction endonucleases C-terminal" evidence="2">
    <location>
        <begin position="500"/>
        <end position="646"/>
    </location>
</feature>
<evidence type="ECO:0000313" key="3">
    <source>
        <dbReference type="EMBL" id="AAR38214.1"/>
    </source>
</evidence>
<dbReference type="PANTHER" id="PTHR35149">
    <property type="entry name" value="SLL5132 PROTEIN"/>
    <property type="match status" value="1"/>
</dbReference>
<sequence length="655" mass="77054">MITQKCNIKDIYKRKIKVPKFQRDYVWDDNNRLELWEDLNNYLEDTKNVFFLGTILLIGKEVTADNAQNLEYEIIDGQQRLTTMTILLLALKVRSKRVSGDAEDNGYKEIWKNDELREPRAHSVHDEIQSILNGSSGVLHAPFTFTPNEHIKKTFLAMAQDDWRGVLDPKTNSKIKDDDFGEVKKTFEDFEGKMRDIINNIDTDIEKYEYILKLFNLITKTEIIEVVNESREEAGRIFEGLNDRGEPLGVGDLMKNYILMSIDDQKNKEKEDLAKQDSFIKRWREICQRTNQKDDSNNPKIPKNPKPASVTTMLKHFAQMVSHTRVAKSNLYKELKSYYNNECEKKYDTFLKTLNTFSEIYQDFIISNHETVESFKNTMKKYTDESVDNKLYLAINLFRIHSLINPTPMICSLFFALKEEKIKIKHFTSAILSIEKYSVVHQWIRDKHTNQKDFDYKDYSAFLFNKRLEKTVEKKPKLVSETTEKIVTEFINSFNTETISRKDFIKEFKKLSYKKSTKDKQIVNLLLRIRLYDDPMESNDVHIDSMTYKSGYECEHFYPASKRKSKDVYIESSIYDVDNIGNLLPLSGKRNKEFSNYLPAEKYKKFSEESDSSDKVYLDVFIDEYKKDFEGWNLKAIEARAEKLADKAYDIWVAP</sequence>
<accession>Q6SFJ8</accession>
<evidence type="ECO:0008006" key="4">
    <source>
        <dbReference type="Google" id="ProtNLM"/>
    </source>
</evidence>
<reference evidence="3" key="1">
    <citation type="submission" date="2003-11" db="EMBL/GenBank/DDBJ databases">
        <authorList>
            <person name="Heidelberg J.F."/>
            <person name="Eisen J.A."/>
            <person name="Nelson W.C."/>
            <person name="DeLong E.F."/>
        </authorList>
    </citation>
    <scope>NUCLEOTIDE SEQUENCE</scope>
</reference>
<name>Q6SFJ8_9BACT</name>
<dbReference type="PANTHER" id="PTHR35149:SF1">
    <property type="entry name" value="DUF5655 DOMAIN-CONTAINING PROTEIN"/>
    <property type="match status" value="1"/>
</dbReference>
<feature type="domain" description="GmrSD restriction endonucleases N-terminal" evidence="1">
    <location>
        <begin position="10"/>
        <end position="258"/>
    </location>
</feature>
<dbReference type="Pfam" id="PF07510">
    <property type="entry name" value="GmrSD_C"/>
    <property type="match status" value="1"/>
</dbReference>
<protein>
    <recommendedName>
        <fullName evidence="4">DUF262 domain-containing protein</fullName>
    </recommendedName>
</protein>
<dbReference type="Pfam" id="PF03235">
    <property type="entry name" value="GmrSD_N"/>
    <property type="match status" value="1"/>
</dbReference>
<dbReference type="AlphaFoldDB" id="Q6SFJ8"/>
<proteinExistence type="predicted"/>
<dbReference type="InterPro" id="IPR011089">
    <property type="entry name" value="GmrSD_C"/>
</dbReference>
<gene>
    <name evidence="3" type="ORF">MBMO_EBAC000-36A07.59</name>
</gene>
<organism evidence="3">
    <name type="scientific">uncultured marine bacterium 580</name>
    <dbReference type="NCBI Taxonomy" id="257400"/>
    <lineage>
        <taxon>Bacteria</taxon>
        <taxon>environmental samples</taxon>
    </lineage>
</organism>
<dbReference type="EMBL" id="AY458647">
    <property type="protein sequence ID" value="AAR38214.1"/>
    <property type="molecule type" value="Genomic_DNA"/>
</dbReference>